<dbReference type="Gene3D" id="1.10.10.2830">
    <property type="match status" value="1"/>
</dbReference>
<reference evidence="7" key="1">
    <citation type="journal article" date="2021" name="PeerJ">
        <title>Extensive microbial diversity within the chicken gut microbiome revealed by metagenomics and culture.</title>
        <authorList>
            <person name="Gilroy R."/>
            <person name="Ravi A."/>
            <person name="Getino M."/>
            <person name="Pursley I."/>
            <person name="Horton D.L."/>
            <person name="Alikhan N.F."/>
            <person name="Baker D."/>
            <person name="Gharbi K."/>
            <person name="Hall N."/>
            <person name="Watson M."/>
            <person name="Adriaenssens E.M."/>
            <person name="Foster-Nyarko E."/>
            <person name="Jarju S."/>
            <person name="Secka A."/>
            <person name="Antonio M."/>
            <person name="Oren A."/>
            <person name="Chaudhuri R.R."/>
            <person name="La Ragione R."/>
            <person name="Hildebrand F."/>
            <person name="Pallen M.J."/>
        </authorList>
    </citation>
    <scope>NUCLEOTIDE SEQUENCE</scope>
    <source>
        <strain evidence="7">ChiBcec8-13705</strain>
    </source>
</reference>
<evidence type="ECO:0000256" key="3">
    <source>
        <dbReference type="ARBA" id="ARBA00022829"/>
    </source>
</evidence>
<dbReference type="PANTHER" id="PTHR33375:SF1">
    <property type="entry name" value="CHROMOSOME-PARTITIONING PROTEIN PARB-RELATED"/>
    <property type="match status" value="1"/>
</dbReference>
<comment type="subcellular location">
    <subcellularLocation>
        <location evidence="1">Cytoplasm</location>
        <location evidence="1">Nucleoid</location>
    </subcellularLocation>
</comment>
<dbReference type="SMART" id="SM00470">
    <property type="entry name" value="ParB"/>
    <property type="match status" value="1"/>
</dbReference>
<gene>
    <name evidence="7" type="ORF">H9945_02060</name>
</gene>
<dbReference type="Gene3D" id="3.90.1530.30">
    <property type="match status" value="1"/>
</dbReference>
<dbReference type="InterPro" id="IPR036086">
    <property type="entry name" value="ParB/Sulfiredoxin_sf"/>
</dbReference>
<feature type="region of interest" description="Disordered" evidence="5">
    <location>
        <begin position="1"/>
        <end position="44"/>
    </location>
</feature>
<dbReference type="FunFam" id="3.90.1530.30:FF:000001">
    <property type="entry name" value="Chromosome partitioning protein ParB"/>
    <property type="match status" value="1"/>
</dbReference>
<dbReference type="Proteomes" id="UP000886803">
    <property type="component" value="Unassembled WGS sequence"/>
</dbReference>
<evidence type="ECO:0000259" key="6">
    <source>
        <dbReference type="SMART" id="SM00470"/>
    </source>
</evidence>
<evidence type="ECO:0000256" key="5">
    <source>
        <dbReference type="SAM" id="MobiDB-lite"/>
    </source>
</evidence>
<dbReference type="CDD" id="cd16393">
    <property type="entry name" value="SPO0J_N"/>
    <property type="match status" value="1"/>
</dbReference>
<evidence type="ECO:0000313" key="7">
    <source>
        <dbReference type="EMBL" id="HJB41264.1"/>
    </source>
</evidence>
<protein>
    <submittedName>
        <fullName evidence="7">ParB/RepB/Spo0J family partition protein</fullName>
    </submittedName>
</protein>
<dbReference type="Pfam" id="PF17762">
    <property type="entry name" value="HTH_ParB"/>
    <property type="match status" value="1"/>
</dbReference>
<evidence type="ECO:0000256" key="1">
    <source>
        <dbReference type="ARBA" id="ARBA00004453"/>
    </source>
</evidence>
<comment type="caution">
    <text evidence="7">The sequence shown here is derived from an EMBL/GenBank/DDBJ whole genome shotgun (WGS) entry which is preliminary data.</text>
</comment>
<dbReference type="NCBIfam" id="TIGR00180">
    <property type="entry name" value="parB_part"/>
    <property type="match status" value="1"/>
</dbReference>
<dbReference type="GO" id="GO:0005694">
    <property type="term" value="C:chromosome"/>
    <property type="evidence" value="ECO:0007669"/>
    <property type="project" value="TreeGrafter"/>
</dbReference>
<dbReference type="InterPro" id="IPR041468">
    <property type="entry name" value="HTH_ParB/Spo0J"/>
</dbReference>
<dbReference type="GO" id="GO:0003677">
    <property type="term" value="F:DNA binding"/>
    <property type="evidence" value="ECO:0007669"/>
    <property type="project" value="UniProtKB-KW"/>
</dbReference>
<name>A0A9D2M5W6_9FIRM</name>
<evidence type="ECO:0000313" key="8">
    <source>
        <dbReference type="Proteomes" id="UP000886803"/>
    </source>
</evidence>
<organism evidence="7 8">
    <name type="scientific">Candidatus Gemmiger avicola</name>
    <dbReference type="NCBI Taxonomy" id="2838605"/>
    <lineage>
        <taxon>Bacteria</taxon>
        <taxon>Bacillati</taxon>
        <taxon>Bacillota</taxon>
        <taxon>Clostridia</taxon>
        <taxon>Eubacteriales</taxon>
        <taxon>Gemmiger</taxon>
    </lineage>
</organism>
<proteinExistence type="inferred from homology"/>
<dbReference type="EMBL" id="DWYG01000021">
    <property type="protein sequence ID" value="HJB41264.1"/>
    <property type="molecule type" value="Genomic_DNA"/>
</dbReference>
<keyword evidence="4" id="KW-0238">DNA-binding</keyword>
<dbReference type="GO" id="GO:0007059">
    <property type="term" value="P:chromosome segregation"/>
    <property type="evidence" value="ECO:0007669"/>
    <property type="project" value="UniProtKB-KW"/>
</dbReference>
<feature type="domain" description="ParB-like N-terminal" evidence="6">
    <location>
        <begin position="29"/>
        <end position="120"/>
    </location>
</feature>
<dbReference type="Pfam" id="PF02195">
    <property type="entry name" value="ParB_N"/>
    <property type="match status" value="1"/>
</dbReference>
<reference evidence="7" key="2">
    <citation type="submission" date="2021-04" db="EMBL/GenBank/DDBJ databases">
        <authorList>
            <person name="Gilroy R."/>
        </authorList>
    </citation>
    <scope>NUCLEOTIDE SEQUENCE</scope>
    <source>
        <strain evidence="7">ChiBcec8-13705</strain>
    </source>
</reference>
<dbReference type="GO" id="GO:0009295">
    <property type="term" value="C:nucleoid"/>
    <property type="evidence" value="ECO:0007669"/>
    <property type="project" value="UniProtKB-SubCell"/>
</dbReference>
<dbReference type="PANTHER" id="PTHR33375">
    <property type="entry name" value="CHROMOSOME-PARTITIONING PROTEIN PARB-RELATED"/>
    <property type="match status" value="1"/>
</dbReference>
<dbReference type="AlphaFoldDB" id="A0A9D2M5W6"/>
<accession>A0A9D2M5W6</accession>
<evidence type="ECO:0000256" key="2">
    <source>
        <dbReference type="ARBA" id="ARBA00006295"/>
    </source>
</evidence>
<evidence type="ECO:0000256" key="4">
    <source>
        <dbReference type="ARBA" id="ARBA00023125"/>
    </source>
</evidence>
<dbReference type="FunFam" id="1.10.10.2830:FF:000001">
    <property type="entry name" value="Chromosome partitioning protein ParB"/>
    <property type="match status" value="1"/>
</dbReference>
<comment type="similarity">
    <text evidence="2">Belongs to the ParB family.</text>
</comment>
<dbReference type="InterPro" id="IPR050336">
    <property type="entry name" value="Chromosome_partition/occlusion"/>
</dbReference>
<dbReference type="InterPro" id="IPR004437">
    <property type="entry name" value="ParB/RepB/Spo0J"/>
</dbReference>
<dbReference type="InterPro" id="IPR003115">
    <property type="entry name" value="ParB_N"/>
</dbReference>
<keyword evidence="3" id="KW-0159">Chromosome partition</keyword>
<sequence>MAKRKLGGLGRGLDSLFADLPEPESGSVTSLPLSEIEPDPDQPRKHFDVEALTALSNSIRENGLLQPIAVRPKKAGTGYVIIAGERRWRAAHEAGLDEVPVIVKDVTDEQAAALALIENLQREDLDPIEVAEGCRRLIDEYGLTQEQAAQRIGKSRSAVTNTLRLLTLPDPVREKVRTGAISPGHAKAILGLPTQDLICEAAGQIEAKALNVRQAEALCRKLTRPPKAPKPKEDPFTRPVIATEIEAALKEITGSEVRVEYKDGKGSLRIDFYSESQLKAFAGLLGQYNPEKAAEAEAENAEAAEM</sequence>
<dbReference type="SUPFAM" id="SSF110849">
    <property type="entry name" value="ParB/Sulfiredoxin"/>
    <property type="match status" value="1"/>
</dbReference>